<dbReference type="Pfam" id="PF00581">
    <property type="entry name" value="Rhodanese"/>
    <property type="match status" value="1"/>
</dbReference>
<name>A0ABT4S4C7_9ACTN</name>
<protein>
    <submittedName>
        <fullName evidence="3">MBL fold metallo-hydrolase</fullName>
    </submittedName>
</protein>
<dbReference type="InterPro" id="IPR051682">
    <property type="entry name" value="Mito_Persulfide_Diox"/>
</dbReference>
<evidence type="ECO:0000256" key="1">
    <source>
        <dbReference type="ARBA" id="ARBA00022723"/>
    </source>
</evidence>
<dbReference type="InterPro" id="IPR044528">
    <property type="entry name" value="POD-like_MBL-fold"/>
</dbReference>
<dbReference type="Gene3D" id="3.40.250.10">
    <property type="entry name" value="Rhodanese-like domain"/>
    <property type="match status" value="2"/>
</dbReference>
<organism evidence="3 4">
    <name type="scientific">Nonomuraea corallina</name>
    <dbReference type="NCBI Taxonomy" id="2989783"/>
    <lineage>
        <taxon>Bacteria</taxon>
        <taxon>Bacillati</taxon>
        <taxon>Actinomycetota</taxon>
        <taxon>Actinomycetes</taxon>
        <taxon>Streptosporangiales</taxon>
        <taxon>Streptosporangiaceae</taxon>
        <taxon>Nonomuraea</taxon>
    </lineage>
</organism>
<gene>
    <name evidence="3" type="ORF">OUY22_01465</name>
</gene>
<dbReference type="Gene3D" id="3.60.15.10">
    <property type="entry name" value="Ribonuclease Z/Hydroxyacylglutathione hydrolase-like"/>
    <property type="match status" value="1"/>
</dbReference>
<evidence type="ECO:0000313" key="3">
    <source>
        <dbReference type="EMBL" id="MDA0632068.1"/>
    </source>
</evidence>
<dbReference type="InterPro" id="IPR036866">
    <property type="entry name" value="RibonucZ/Hydroxyglut_hydro"/>
</dbReference>
<dbReference type="CDD" id="cd07724">
    <property type="entry name" value="POD-like_MBL-fold"/>
    <property type="match status" value="1"/>
</dbReference>
<proteinExistence type="predicted"/>
<accession>A0ABT4S4C7</accession>
<dbReference type="PANTHER" id="PTHR43084:SF1">
    <property type="entry name" value="PERSULFIDE DIOXYGENASE ETHE1, MITOCHONDRIAL"/>
    <property type="match status" value="1"/>
</dbReference>
<feature type="domain" description="Rhodanese" evidence="2">
    <location>
        <begin position="353"/>
        <end position="443"/>
    </location>
</feature>
<dbReference type="InterPro" id="IPR001763">
    <property type="entry name" value="Rhodanese-like_dom"/>
</dbReference>
<dbReference type="InterPro" id="IPR036873">
    <property type="entry name" value="Rhodanese-like_dom_sf"/>
</dbReference>
<comment type="caution">
    <text evidence="3">The sequence shown here is derived from an EMBL/GenBank/DDBJ whole genome shotgun (WGS) entry which is preliminary data.</text>
</comment>
<dbReference type="SUPFAM" id="SSF56281">
    <property type="entry name" value="Metallo-hydrolase/oxidoreductase"/>
    <property type="match status" value="1"/>
</dbReference>
<dbReference type="RefSeq" id="WP_270152846.1">
    <property type="nucleotide sequence ID" value="NZ_JAPNNL010000003.1"/>
</dbReference>
<evidence type="ECO:0000259" key="2">
    <source>
        <dbReference type="PROSITE" id="PS50206"/>
    </source>
</evidence>
<dbReference type="Pfam" id="PF00753">
    <property type="entry name" value="Lactamase_B"/>
    <property type="match status" value="1"/>
</dbReference>
<dbReference type="PROSITE" id="PS50206">
    <property type="entry name" value="RHODANESE_3"/>
    <property type="match status" value="1"/>
</dbReference>
<dbReference type="SMART" id="SM00450">
    <property type="entry name" value="RHOD"/>
    <property type="match status" value="1"/>
</dbReference>
<evidence type="ECO:0000313" key="4">
    <source>
        <dbReference type="Proteomes" id="UP001144036"/>
    </source>
</evidence>
<keyword evidence="1" id="KW-0479">Metal-binding</keyword>
<dbReference type="Proteomes" id="UP001144036">
    <property type="component" value="Unassembled WGS sequence"/>
</dbReference>
<dbReference type="SUPFAM" id="SSF52821">
    <property type="entry name" value="Rhodanese/Cell cycle control phosphatase"/>
    <property type="match status" value="2"/>
</dbReference>
<dbReference type="SMART" id="SM00849">
    <property type="entry name" value="Lactamase_B"/>
    <property type="match status" value="1"/>
</dbReference>
<dbReference type="CDD" id="cd00158">
    <property type="entry name" value="RHOD"/>
    <property type="match status" value="1"/>
</dbReference>
<sequence length="444" mass="47164">MDVVSFRTPGLGDQTYLLTHEGKGVLVDPQRDIDRFLDAAAERDVELRFVLETHLHNDYVSGAEQAALRTGAELVLPAAAAPAYRHVPAYHLEDLDGGDGLTLRPIHTPGHTPEHTSYLVLLDGEPAALFSGGSLLVASAGRPDLLGPERARSLARLQHGSLRRLAALPPGVGLYPTHGEGSFCTVTGAGRLTSSIGAERAGNPMLAIDDPDELADALLAAPMPIPAFYRYMGRANTLGVPPMPPVRVPELDAAPQGAQVVDIRPRRSQARGMLPGSIGIELDDDFGSWTGWLLPYQEPITLVAEPDQDVAEAVTQLAQIGIDTVRGVVRDLGEAATQTYELLTLDAFVRRLAQPDAQVLDVRMPAERREARLEGAVERFLPDLVTQGIPAELTPERPVLVACASGRRASIAAGLLARAGHRPVVLADAGVAEAAAALGRPRAA</sequence>
<dbReference type="PANTHER" id="PTHR43084">
    <property type="entry name" value="PERSULFIDE DIOXYGENASE ETHE1"/>
    <property type="match status" value="1"/>
</dbReference>
<keyword evidence="4" id="KW-1185">Reference proteome</keyword>
<dbReference type="InterPro" id="IPR001279">
    <property type="entry name" value="Metallo-B-lactamas"/>
</dbReference>
<reference evidence="3" key="1">
    <citation type="submission" date="2022-11" db="EMBL/GenBank/DDBJ databases">
        <title>Nonomuraea corallina sp. nov., a new species of the genus Nonomuraea isolated from sea side sediment in Thai sea.</title>
        <authorList>
            <person name="Ngamcharungchit C."/>
            <person name="Matsumoto A."/>
            <person name="Suriyachadkun C."/>
            <person name="Panbangred W."/>
            <person name="Inahashi Y."/>
            <person name="Intra B."/>
        </authorList>
    </citation>
    <scope>NUCLEOTIDE SEQUENCE</scope>
    <source>
        <strain evidence="3">MCN248</strain>
    </source>
</reference>
<dbReference type="EMBL" id="JAPNNL010000003">
    <property type="protein sequence ID" value="MDA0632068.1"/>
    <property type="molecule type" value="Genomic_DNA"/>
</dbReference>